<keyword evidence="1" id="KW-1133">Transmembrane helix</keyword>
<dbReference type="RefSeq" id="WP_109709057.1">
    <property type="nucleotide sequence ID" value="NZ_QGDS01000002.1"/>
</dbReference>
<reference evidence="3" key="1">
    <citation type="submission" date="2017-07" db="EMBL/GenBank/DDBJ databases">
        <authorList>
            <person name="Varghese N."/>
            <person name="Submissions S."/>
        </authorList>
    </citation>
    <scope>NUCLEOTIDE SEQUENCE [LARGE SCALE GENOMIC DNA]</scope>
    <source>
        <strain evidence="3">NLAE-zl-C134</strain>
    </source>
</reference>
<feature type="transmembrane region" description="Helical" evidence="1">
    <location>
        <begin position="131"/>
        <end position="157"/>
    </location>
</feature>
<keyword evidence="1" id="KW-0812">Transmembrane</keyword>
<organism evidence="2 3">
    <name type="scientific">Faecalicatena contorta</name>
    <dbReference type="NCBI Taxonomy" id="39482"/>
    <lineage>
        <taxon>Bacteria</taxon>
        <taxon>Bacillati</taxon>
        <taxon>Bacillota</taxon>
        <taxon>Clostridia</taxon>
        <taxon>Lachnospirales</taxon>
        <taxon>Lachnospiraceae</taxon>
        <taxon>Faecalicatena</taxon>
    </lineage>
</organism>
<evidence type="ECO:0000313" key="3">
    <source>
        <dbReference type="Proteomes" id="UP000254051"/>
    </source>
</evidence>
<sequence length="249" mass="27516">MNQKEFMERLEKLLSRISIEERDEALQYYKNYFEDAGEENEAQVISELGSPEKVAATIMEDLKSGSREEGEFTENGYSDARFEKKESPARRERAYKKTDSGYTYYDGEQQQSYGDNHRGSIPPRTSRMLKIILVILIALVVIPFAWPLLIGCVALVIGLVCAAFGLFAGLVIGSVALMAAGLIIFIAGLTKLLAALPVALLTSGSGLIIFVLGLIATVATVKLCIVMYPAMIRGIITICRWPFHRKAVQ</sequence>
<evidence type="ECO:0000256" key="1">
    <source>
        <dbReference type="SAM" id="Phobius"/>
    </source>
</evidence>
<keyword evidence="3" id="KW-1185">Reference proteome</keyword>
<dbReference type="Proteomes" id="UP000254051">
    <property type="component" value="Unassembled WGS sequence"/>
</dbReference>
<gene>
    <name evidence="2" type="ORF">SAMN05216529_102279</name>
</gene>
<feature type="transmembrane region" description="Helical" evidence="1">
    <location>
        <begin position="163"/>
        <end position="186"/>
    </location>
</feature>
<dbReference type="OrthoDB" id="95800at2"/>
<keyword evidence="1" id="KW-0472">Membrane</keyword>
<dbReference type="AlphaFoldDB" id="A0A316A0N8"/>
<protein>
    <submittedName>
        <fullName evidence="2">Uncharacterized membrane protein</fullName>
    </submittedName>
</protein>
<name>A0A316A0N8_9FIRM</name>
<evidence type="ECO:0000313" key="2">
    <source>
        <dbReference type="EMBL" id="SUQ13062.1"/>
    </source>
</evidence>
<proteinExistence type="predicted"/>
<feature type="transmembrane region" description="Helical" evidence="1">
    <location>
        <begin position="198"/>
        <end position="219"/>
    </location>
</feature>
<accession>A0A316A0N8</accession>
<dbReference type="Pfam" id="PF22564">
    <property type="entry name" value="HAAS"/>
    <property type="match status" value="1"/>
</dbReference>
<dbReference type="EMBL" id="UHJJ01000002">
    <property type="protein sequence ID" value="SUQ13062.1"/>
    <property type="molecule type" value="Genomic_DNA"/>
</dbReference>